<reference evidence="3" key="1">
    <citation type="journal article" date="2014" name="Int. J. Syst. Evol. Microbiol.">
        <title>Complete genome sequence of Corynebacterium casei LMG S-19264T (=DSM 44701T), isolated from a smear-ripened cheese.</title>
        <authorList>
            <consortium name="US DOE Joint Genome Institute (JGI-PGF)"/>
            <person name="Walter F."/>
            <person name="Albersmeier A."/>
            <person name="Kalinowski J."/>
            <person name="Ruckert C."/>
        </authorList>
    </citation>
    <scope>NUCLEOTIDE SEQUENCE</scope>
    <source>
        <strain evidence="3">CGMCC 1.12214</strain>
    </source>
</reference>
<dbReference type="AlphaFoldDB" id="A0A917I5X5"/>
<keyword evidence="4" id="KW-1185">Reference proteome</keyword>
<accession>A0A917I5X5</accession>
<sequence>MAVVLYLFAILLILAGGAVGLYGADNIRAESGAAWLHMGATLFAAGFVTLGLAAALRELKKIRLALTEIGDDLEPAKAPPAPARAPSPVETAAAPAFALAPQPSDEPAPPRQPAPIEPGEFERSIAEGAEPPSAVSVQEARAEDAPAPASPEEARAEEPAPARPEPEPEAAEPEAATPDAKPEPETESAPEPAAPAGPPTVVATYTSGGVQYFMYSDGGIEAEMEKGRYRFASMSELRRFVETGEGGELIAPASGQQAVADAANDAAEPDKASPAAS</sequence>
<reference evidence="3" key="2">
    <citation type="submission" date="2020-09" db="EMBL/GenBank/DDBJ databases">
        <authorList>
            <person name="Sun Q."/>
            <person name="Zhou Y."/>
        </authorList>
    </citation>
    <scope>NUCLEOTIDE SEQUENCE</scope>
    <source>
        <strain evidence="3">CGMCC 1.12214</strain>
    </source>
</reference>
<evidence type="ECO:0000256" key="2">
    <source>
        <dbReference type="SAM" id="Phobius"/>
    </source>
</evidence>
<dbReference type="RefSeq" id="WP_188516815.1">
    <property type="nucleotide sequence ID" value="NZ_BMES01000001.1"/>
</dbReference>
<keyword evidence="2" id="KW-0472">Membrane</keyword>
<name>A0A917I5X5_9HYPH</name>
<evidence type="ECO:0000313" key="3">
    <source>
        <dbReference type="EMBL" id="GGH13744.1"/>
    </source>
</evidence>
<evidence type="ECO:0000256" key="1">
    <source>
        <dbReference type="SAM" id="MobiDB-lite"/>
    </source>
</evidence>
<organism evidence="3 4">
    <name type="scientific">Alsobacter metallidurans</name>
    <dbReference type="NCBI Taxonomy" id="340221"/>
    <lineage>
        <taxon>Bacteria</taxon>
        <taxon>Pseudomonadati</taxon>
        <taxon>Pseudomonadota</taxon>
        <taxon>Alphaproteobacteria</taxon>
        <taxon>Hyphomicrobiales</taxon>
        <taxon>Alsobacteraceae</taxon>
        <taxon>Alsobacter</taxon>
    </lineage>
</organism>
<feature type="compositionally biased region" description="Basic and acidic residues" evidence="1">
    <location>
        <begin position="152"/>
        <end position="166"/>
    </location>
</feature>
<evidence type="ECO:0000313" key="4">
    <source>
        <dbReference type="Proteomes" id="UP000603912"/>
    </source>
</evidence>
<dbReference type="Proteomes" id="UP000603912">
    <property type="component" value="Unassembled WGS sequence"/>
</dbReference>
<feature type="transmembrane region" description="Helical" evidence="2">
    <location>
        <begin position="33"/>
        <end position="56"/>
    </location>
</feature>
<keyword evidence="2" id="KW-0812">Transmembrane</keyword>
<proteinExistence type="predicted"/>
<dbReference type="EMBL" id="BMES01000001">
    <property type="protein sequence ID" value="GGH13744.1"/>
    <property type="molecule type" value="Genomic_DNA"/>
</dbReference>
<feature type="region of interest" description="Disordered" evidence="1">
    <location>
        <begin position="128"/>
        <end position="204"/>
    </location>
</feature>
<gene>
    <name evidence="3" type="ORF">GCM10007036_12570</name>
</gene>
<comment type="caution">
    <text evidence="3">The sequence shown here is derived from an EMBL/GenBank/DDBJ whole genome shotgun (WGS) entry which is preliminary data.</text>
</comment>
<protein>
    <submittedName>
        <fullName evidence="3">Uncharacterized protein</fullName>
    </submittedName>
</protein>
<keyword evidence="2" id="KW-1133">Transmembrane helix</keyword>
<feature type="region of interest" description="Disordered" evidence="1">
    <location>
        <begin position="251"/>
        <end position="277"/>
    </location>
</feature>